<dbReference type="InterPro" id="IPR001932">
    <property type="entry name" value="PPM-type_phosphatase-like_dom"/>
</dbReference>
<feature type="domain" description="PPM-type phosphatase" evidence="2">
    <location>
        <begin position="576"/>
        <end position="828"/>
    </location>
</feature>
<dbReference type="Gene3D" id="3.60.40.10">
    <property type="entry name" value="PPM-type phosphatase domain"/>
    <property type="match status" value="1"/>
</dbReference>
<sequence length="854" mass="91714">MRCISGMKGNVSMSTHSSLSQRQMRAGQYTGRALSGFLIALLSSLFFISPALASSHQGSPTPQPQDLTRAGVSVVRLLISYSQPNQSKQGSAPATTAQCTGLGVLVGSGLTGKNNQQVNWVLTNASLLDTGKAQCVPAHPAATLSSIEIYMSSAYNSQQPVSPIATIDEAALKDAIHTQNNLALLSFGGTSIKLLPFLDLAVADPTPQAAIYLSKDINTVAVPLSSISDTKQVSNFKPQIQQYLTPTRKAIATQQDFTSAEKEAGMPLVNSTGELAAMTTADGKQVNSTDINKLLQTVDAIKNPPSNIVHDNWNNGITAYYRSQYADAEQSFNAAATVNNQFEGAQKFAQTAHAAALSATPTPRPTNTPVSSGTSLFQDGKIEGVPIWLASVVGLILLIAIIIIVSLIFGRSRARKKRLEDEFAQANRDATLAAQRMMMEEGQQQQATWAQQPTMQMQPGAPPMRAGDVKTSPLPPVPELRCPNCGEPVAKGATRCPHCQTWLSPSESGIHMRLRTPAPPVARSMADQPTLVSSGPLAEQPTIEMTPGGRLNGQGENDATEPYGLQRWHGHNVAFAVGTRSDPGIKRRYKPNEDSLFAAQSIRGDNASPLHIGLFVVADGMGGHANGQDASRKAIQTIIDFLLPKLMKLSDLQDDLLERLLGEGVQQANQAVHSNNMEKGADMGTTMTACLIVNTTAYVANVGDSRTYLYREGKGLRKVTNDHSVVASLVEAGIIKPDDIYTHPKRNQIYRSLGEKPVVEVDTFTVHLVPGDKFLLCSDGLWDMVRDPKIEEVIRTTTPNPNQTADALIQAALDGGGEDNVSVIVVSVQENDQQEQVPSFQLIDKPDTIQLPQL</sequence>
<dbReference type="Proteomes" id="UP000597444">
    <property type="component" value="Unassembled WGS sequence"/>
</dbReference>
<dbReference type="Pfam" id="PF00481">
    <property type="entry name" value="PP2C"/>
    <property type="match status" value="1"/>
</dbReference>
<evidence type="ECO:0000313" key="3">
    <source>
        <dbReference type="EMBL" id="GHO94149.1"/>
    </source>
</evidence>
<protein>
    <recommendedName>
        <fullName evidence="2">PPM-type phosphatase domain-containing protein</fullName>
    </recommendedName>
</protein>
<evidence type="ECO:0000313" key="4">
    <source>
        <dbReference type="Proteomes" id="UP000597444"/>
    </source>
</evidence>
<accession>A0A8J3N0E9</accession>
<dbReference type="PROSITE" id="PS51746">
    <property type="entry name" value="PPM_2"/>
    <property type="match status" value="1"/>
</dbReference>
<dbReference type="InterPro" id="IPR015655">
    <property type="entry name" value="PP2C"/>
</dbReference>
<evidence type="ECO:0000259" key="2">
    <source>
        <dbReference type="PROSITE" id="PS51746"/>
    </source>
</evidence>
<proteinExistence type="predicted"/>
<dbReference type="EMBL" id="BNJK01000001">
    <property type="protein sequence ID" value="GHO94149.1"/>
    <property type="molecule type" value="Genomic_DNA"/>
</dbReference>
<keyword evidence="1" id="KW-0812">Transmembrane</keyword>
<comment type="caution">
    <text evidence="3">The sequence shown here is derived from an EMBL/GenBank/DDBJ whole genome shotgun (WGS) entry which is preliminary data.</text>
</comment>
<dbReference type="SUPFAM" id="SSF81606">
    <property type="entry name" value="PP2C-like"/>
    <property type="match status" value="1"/>
</dbReference>
<keyword evidence="1" id="KW-0472">Membrane</keyword>
<dbReference type="Pfam" id="PF13248">
    <property type="entry name" value="Zn_ribbon_3"/>
    <property type="match status" value="1"/>
</dbReference>
<keyword evidence="1" id="KW-1133">Transmembrane helix</keyword>
<reference evidence="3" key="1">
    <citation type="submission" date="2020-10" db="EMBL/GenBank/DDBJ databases">
        <title>Taxonomic study of unclassified bacteria belonging to the class Ktedonobacteria.</title>
        <authorList>
            <person name="Yabe S."/>
            <person name="Wang C.M."/>
            <person name="Zheng Y."/>
            <person name="Sakai Y."/>
            <person name="Cavaletti L."/>
            <person name="Monciardini P."/>
            <person name="Donadio S."/>
        </authorList>
    </citation>
    <scope>NUCLEOTIDE SEQUENCE</scope>
    <source>
        <strain evidence="3">ID150040</strain>
    </source>
</reference>
<gene>
    <name evidence="3" type="ORF">KSF_041970</name>
</gene>
<dbReference type="InterPro" id="IPR059113">
    <property type="entry name" value="Znf_ribbon"/>
</dbReference>
<dbReference type="SMART" id="SM00332">
    <property type="entry name" value="PP2Cc"/>
    <property type="match status" value="1"/>
</dbReference>
<evidence type="ECO:0000256" key="1">
    <source>
        <dbReference type="SAM" id="Phobius"/>
    </source>
</evidence>
<dbReference type="AlphaFoldDB" id="A0A8J3N0E9"/>
<keyword evidence="4" id="KW-1185">Reference proteome</keyword>
<organism evidence="3 4">
    <name type="scientific">Reticulibacter mediterranei</name>
    <dbReference type="NCBI Taxonomy" id="2778369"/>
    <lineage>
        <taxon>Bacteria</taxon>
        <taxon>Bacillati</taxon>
        <taxon>Chloroflexota</taxon>
        <taxon>Ktedonobacteria</taxon>
        <taxon>Ktedonobacterales</taxon>
        <taxon>Reticulibacteraceae</taxon>
        <taxon>Reticulibacter</taxon>
    </lineage>
</organism>
<dbReference type="GO" id="GO:0004722">
    <property type="term" value="F:protein serine/threonine phosphatase activity"/>
    <property type="evidence" value="ECO:0007669"/>
    <property type="project" value="InterPro"/>
</dbReference>
<dbReference type="CDD" id="cd00143">
    <property type="entry name" value="PP2Cc"/>
    <property type="match status" value="1"/>
</dbReference>
<name>A0A8J3N0E9_9CHLR</name>
<dbReference type="SMART" id="SM00331">
    <property type="entry name" value="PP2C_SIG"/>
    <property type="match status" value="1"/>
</dbReference>
<feature type="transmembrane region" description="Helical" evidence="1">
    <location>
        <begin position="387"/>
        <end position="409"/>
    </location>
</feature>
<dbReference type="InterPro" id="IPR036457">
    <property type="entry name" value="PPM-type-like_dom_sf"/>
</dbReference>
<dbReference type="PANTHER" id="PTHR47992">
    <property type="entry name" value="PROTEIN PHOSPHATASE"/>
    <property type="match status" value="1"/>
</dbReference>